<proteinExistence type="inferred from homology"/>
<dbReference type="Gene3D" id="3.20.20.370">
    <property type="entry name" value="Glycoside hydrolase/deacetylase"/>
    <property type="match status" value="1"/>
</dbReference>
<comment type="function">
    <text evidence="1">Is involved in generating a small heat-stable compound (Nod), an acylated oligomer of N-acetylglucosamine, that stimulates mitosis in various plant protoplasts.</text>
</comment>
<keyword evidence="9" id="KW-1185">Reference proteome</keyword>
<evidence type="ECO:0000256" key="3">
    <source>
        <dbReference type="ARBA" id="ARBA00010973"/>
    </source>
</evidence>
<dbReference type="RefSeq" id="WP_249846660.1">
    <property type="nucleotide sequence ID" value="NZ_JAMGBD010000001.1"/>
</dbReference>
<comment type="caution">
    <text evidence="8">The sequence shown here is derived from an EMBL/GenBank/DDBJ whole genome shotgun (WGS) entry which is preliminary data.</text>
</comment>
<evidence type="ECO:0000313" key="9">
    <source>
        <dbReference type="Proteomes" id="UP001165363"/>
    </source>
</evidence>
<dbReference type="PANTHER" id="PTHR34216">
    <property type="match status" value="1"/>
</dbReference>
<evidence type="ECO:0000256" key="4">
    <source>
        <dbReference type="ARBA" id="ARBA00020071"/>
    </source>
</evidence>
<comment type="subcellular location">
    <subcellularLocation>
        <location evidence="2">Secreted</location>
    </subcellularLocation>
</comment>
<dbReference type="SUPFAM" id="SSF88713">
    <property type="entry name" value="Glycoside hydrolase/deacetylase"/>
    <property type="match status" value="1"/>
</dbReference>
<organism evidence="8 9">
    <name type="scientific">Sphingomonas alba</name>
    <dbReference type="NCBI Taxonomy" id="2908208"/>
    <lineage>
        <taxon>Bacteria</taxon>
        <taxon>Pseudomonadati</taxon>
        <taxon>Pseudomonadota</taxon>
        <taxon>Alphaproteobacteria</taxon>
        <taxon>Sphingomonadales</taxon>
        <taxon>Sphingomonadaceae</taxon>
        <taxon>Sphingomonas</taxon>
    </lineage>
</organism>
<evidence type="ECO:0000256" key="2">
    <source>
        <dbReference type="ARBA" id="ARBA00004613"/>
    </source>
</evidence>
<dbReference type="InterPro" id="IPR011330">
    <property type="entry name" value="Glyco_hydro/deAcase_b/a-brl"/>
</dbReference>
<feature type="domain" description="NodB homology" evidence="7">
    <location>
        <begin position="212"/>
        <end position="282"/>
    </location>
</feature>
<evidence type="ECO:0000259" key="7">
    <source>
        <dbReference type="Pfam" id="PF01522"/>
    </source>
</evidence>
<dbReference type="EMBL" id="JAMGBD010000001">
    <property type="protein sequence ID" value="MCL6682707.1"/>
    <property type="molecule type" value="Genomic_DNA"/>
</dbReference>
<dbReference type="Pfam" id="PF01522">
    <property type="entry name" value="Polysacc_deac_1"/>
    <property type="match status" value="1"/>
</dbReference>
<gene>
    <name evidence="8" type="ORF">LZ536_02170</name>
</gene>
<dbReference type="CDD" id="cd10918">
    <property type="entry name" value="CE4_NodB_like_5s_6s"/>
    <property type="match status" value="1"/>
</dbReference>
<keyword evidence="5" id="KW-0732">Signal</keyword>
<name>A0ABT0RJA3_9SPHN</name>
<evidence type="ECO:0000313" key="8">
    <source>
        <dbReference type="EMBL" id="MCL6682707.1"/>
    </source>
</evidence>
<dbReference type="Proteomes" id="UP001165363">
    <property type="component" value="Unassembled WGS sequence"/>
</dbReference>
<accession>A0ABT0RJA3</accession>
<dbReference type="InterPro" id="IPR051398">
    <property type="entry name" value="Polysacch_Deacetylase"/>
</dbReference>
<evidence type="ECO:0000256" key="6">
    <source>
        <dbReference type="ARBA" id="ARBA00032976"/>
    </source>
</evidence>
<reference evidence="8" key="1">
    <citation type="submission" date="2022-05" db="EMBL/GenBank/DDBJ databases">
        <authorList>
            <person name="Jo J.-H."/>
            <person name="Im W.-T."/>
        </authorList>
    </citation>
    <scope>NUCLEOTIDE SEQUENCE</scope>
    <source>
        <strain evidence="8">SE158</strain>
    </source>
</reference>
<protein>
    <recommendedName>
        <fullName evidence="4">Chitooligosaccharide deacetylase</fullName>
    </recommendedName>
    <alternativeName>
        <fullName evidence="6">Nodulation protein B</fullName>
    </alternativeName>
</protein>
<sequence length="322" mass="35983">MLSSVKSIAKRVIFRAGSSAPAVRRKLDKLRSQGRLTILNFHRVAPEDGSTYPPLAPALFEEAMRFCSAHFDVLTFDDLRRYHSKGPKPPLIISFDDGYQDFAEFAVPIMRKHGVRCNINLIPATIESGHPPLSVLVQDFVGRVADREWRRLDVPGLAPSDRSDRQRFGSALSDFVRFRPMSEQKALAEALLPQILTASGFTPTAMMDLGTARTIVAEHEVGAHSFEHATLTCEDDEYVRHDAESCMQYFSDKLGCSTDVYAVPNGCSDSRIDKILFDAGYHHILLTGEDYSEPTAKSHPRFGIYGETPAELRYRATGFVRN</sequence>
<comment type="similarity">
    <text evidence="3">Belongs to the polysaccharide deacetylase family.</text>
</comment>
<dbReference type="InterPro" id="IPR002509">
    <property type="entry name" value="NODB_dom"/>
</dbReference>
<evidence type="ECO:0000256" key="5">
    <source>
        <dbReference type="ARBA" id="ARBA00022729"/>
    </source>
</evidence>
<evidence type="ECO:0000256" key="1">
    <source>
        <dbReference type="ARBA" id="ARBA00003236"/>
    </source>
</evidence>
<dbReference type="PANTHER" id="PTHR34216:SF3">
    <property type="entry name" value="POLY-BETA-1,6-N-ACETYL-D-GLUCOSAMINE N-DEACETYLASE"/>
    <property type="match status" value="1"/>
</dbReference>